<dbReference type="SUPFAM" id="SSF47384">
    <property type="entry name" value="Homodimeric domain of signal transducing histidine kinase"/>
    <property type="match status" value="1"/>
</dbReference>
<dbReference type="Gene3D" id="3.30.565.10">
    <property type="entry name" value="Histidine kinase-like ATPase, C-terminal domain"/>
    <property type="match status" value="1"/>
</dbReference>
<dbReference type="PANTHER" id="PTHR43065:SF42">
    <property type="entry name" value="TWO-COMPONENT SENSOR PPRA"/>
    <property type="match status" value="1"/>
</dbReference>
<evidence type="ECO:0000259" key="8">
    <source>
        <dbReference type="PROSITE" id="PS50112"/>
    </source>
</evidence>
<dbReference type="InterPro" id="IPR013656">
    <property type="entry name" value="PAS_4"/>
</dbReference>
<dbReference type="EC" id="2.7.13.3" evidence="2"/>
<evidence type="ECO:0000259" key="6">
    <source>
        <dbReference type="PROSITE" id="PS50109"/>
    </source>
</evidence>
<dbReference type="InterPro" id="IPR033425">
    <property type="entry name" value="MASE3"/>
</dbReference>
<dbReference type="Pfam" id="PF02518">
    <property type="entry name" value="HATPase_c"/>
    <property type="match status" value="1"/>
</dbReference>
<dbReference type="InterPro" id="IPR003661">
    <property type="entry name" value="HisK_dim/P_dom"/>
</dbReference>
<evidence type="ECO:0000259" key="9">
    <source>
        <dbReference type="PROSITE" id="PS50113"/>
    </source>
</evidence>
<feature type="domain" description="PAS" evidence="8">
    <location>
        <begin position="412"/>
        <end position="482"/>
    </location>
</feature>
<dbReference type="SMART" id="SM00091">
    <property type="entry name" value="PAS"/>
    <property type="match status" value="2"/>
</dbReference>
<name>A0A4S1CLS6_9BACT</name>
<dbReference type="InterPro" id="IPR035965">
    <property type="entry name" value="PAS-like_dom_sf"/>
</dbReference>
<feature type="transmembrane region" description="Helical" evidence="5">
    <location>
        <begin position="147"/>
        <end position="167"/>
    </location>
</feature>
<dbReference type="PANTHER" id="PTHR43065">
    <property type="entry name" value="SENSOR HISTIDINE KINASE"/>
    <property type="match status" value="1"/>
</dbReference>
<comment type="catalytic activity">
    <reaction evidence="1">
        <text>ATP + protein L-histidine = ADP + protein N-phospho-L-histidine.</text>
        <dbReference type="EC" id="2.7.13.3"/>
    </reaction>
</comment>
<dbReference type="SUPFAM" id="SSF55785">
    <property type="entry name" value="PYP-like sensor domain (PAS domain)"/>
    <property type="match status" value="2"/>
</dbReference>
<dbReference type="InterPro" id="IPR036097">
    <property type="entry name" value="HisK_dim/P_sf"/>
</dbReference>
<dbReference type="SUPFAM" id="SSF55874">
    <property type="entry name" value="ATPase domain of HSP90 chaperone/DNA topoisomerase II/histidine kinase"/>
    <property type="match status" value="1"/>
</dbReference>
<feature type="modified residue" description="4-aspartylphosphate" evidence="4">
    <location>
        <position position="842"/>
    </location>
</feature>
<keyword evidence="3 4" id="KW-0597">Phosphoprotein</keyword>
<dbReference type="SUPFAM" id="SSF52172">
    <property type="entry name" value="CheY-like"/>
    <property type="match status" value="1"/>
</dbReference>
<accession>A0A4S1CLS6</accession>
<keyword evidence="11" id="KW-1185">Reference proteome</keyword>
<dbReference type="PROSITE" id="PS50113">
    <property type="entry name" value="PAC"/>
    <property type="match status" value="2"/>
</dbReference>
<feature type="domain" description="PAC" evidence="9">
    <location>
        <begin position="355"/>
        <end position="411"/>
    </location>
</feature>
<dbReference type="AlphaFoldDB" id="A0A4S1CLS6"/>
<feature type="domain" description="Response regulatory" evidence="7">
    <location>
        <begin position="791"/>
        <end position="907"/>
    </location>
</feature>
<dbReference type="SMART" id="SM00387">
    <property type="entry name" value="HATPase_c"/>
    <property type="match status" value="1"/>
</dbReference>
<evidence type="ECO:0000259" key="7">
    <source>
        <dbReference type="PROSITE" id="PS50110"/>
    </source>
</evidence>
<feature type="transmembrane region" description="Helical" evidence="5">
    <location>
        <begin position="44"/>
        <end position="67"/>
    </location>
</feature>
<feature type="transmembrane region" description="Helical" evidence="5">
    <location>
        <begin position="187"/>
        <end position="204"/>
    </location>
</feature>
<evidence type="ECO:0000256" key="4">
    <source>
        <dbReference type="PROSITE-ProRule" id="PRU00169"/>
    </source>
</evidence>
<dbReference type="InterPro" id="IPR003594">
    <property type="entry name" value="HATPase_dom"/>
</dbReference>
<sequence>MIRIDMPMRSRVVLAAVSLMAAFPFLLVELFPSALYRVLDASDYLVFHNTVEFFSVMVSLSIFGAAWFSHSQSGDRHTLFIGVAFLGIGLMDFMHTMGYPGMPSFITPNSPNKSTQFWIAVRLFGAASFLASGFVGKKRRSYRFGRWPLLAAVLAVTGAVFILVTFFPDALPATFVPGYGLTPFKKGAEWLIVILLCLAIAVYLRRLNASEEFHYRCFVCAFVLCIFSELVFTVYKSVYDTYNVLGHLYKLIAFAMIYHGVFAAAVQRPYGELHQALEELRLTNDVLRHIMNSIPQSIFWKDRDSVYMGCNREFAVGAGLSDPSEVVGKTDHDLPWTDEECEGYLADDRAVMESGRAKMHIIENLTQADGSVIWIDTSKLPLRDKGGAIWGVLGVYEDVTEKKLHAERLSDALQFNQEIINSAREGIVVYDRELRYLVWNPYMEELSGYRAEEVLGRGAADLYPQLEETGFLARLKDLLRGGAPVTVEFRGRDAAGREIWLSDASAPLRSASGEVVGVIATVRDITERRTIEEQLRQAQKLESVGRLAGGVAHDFNNKLTVILGNAELASYKTEEPALREHLGQIVKAAEQSRDITAQLLAFSRQQVVKPKPVQVNVMLEDLRKSLGRLIGEHIAIVVIPGEGLWQINIDPVQLDQIIMNLAVNARDAMPQGGTITIATGNCELREPPPGSRDVVPGGFVWIECRDTGEGMDAETRRHIFEPFYTTKRQGKGTGLGLATVYGIVAQNGGFIEVETEPGCGSTFKVFFPRCAGERCQEPEPPAPAPAQGSGTVLLVEDEDMVRDLTMSMLESMGYRCLAIADPREALVVAENPEVEIDLVLTDVLMPGMRGQEMMEALRRTRPGAKCIYMSGYTAAILDDESVRREGAAFLKKPFQMDELAKLVQEVLSGKGPEQEG</sequence>
<keyword evidence="5" id="KW-0472">Membrane</keyword>
<feature type="domain" description="Histidine kinase" evidence="6">
    <location>
        <begin position="550"/>
        <end position="771"/>
    </location>
</feature>
<dbReference type="RefSeq" id="WP_135869056.1">
    <property type="nucleotide sequence ID" value="NZ_SRSC01000001.1"/>
</dbReference>
<evidence type="ECO:0000256" key="5">
    <source>
        <dbReference type="SAM" id="Phobius"/>
    </source>
</evidence>
<dbReference type="InterPro" id="IPR004358">
    <property type="entry name" value="Sig_transdc_His_kin-like_C"/>
</dbReference>
<dbReference type="PROSITE" id="PS50110">
    <property type="entry name" value="RESPONSE_REGULATORY"/>
    <property type="match status" value="1"/>
</dbReference>
<dbReference type="PROSITE" id="PS50109">
    <property type="entry name" value="HIS_KIN"/>
    <property type="match status" value="1"/>
</dbReference>
<dbReference type="Gene3D" id="3.30.450.20">
    <property type="entry name" value="PAS domain"/>
    <property type="match status" value="2"/>
</dbReference>
<evidence type="ECO:0000256" key="3">
    <source>
        <dbReference type="ARBA" id="ARBA00022553"/>
    </source>
</evidence>
<dbReference type="SMART" id="SM00086">
    <property type="entry name" value="PAC"/>
    <property type="match status" value="2"/>
</dbReference>
<reference evidence="10 11" key="1">
    <citation type="submission" date="2019-04" db="EMBL/GenBank/DDBJ databases">
        <title>Geobacter oryzae sp. nov., ferric-reducing bacteria isolated from paddy soil.</title>
        <authorList>
            <person name="Xu Z."/>
            <person name="Masuda Y."/>
            <person name="Itoh H."/>
            <person name="Senoo K."/>
        </authorList>
    </citation>
    <scope>NUCLEOTIDE SEQUENCE [LARGE SCALE GENOMIC DNA]</scope>
    <source>
        <strain evidence="10 11">Red111</strain>
    </source>
</reference>
<dbReference type="Gene3D" id="1.10.287.130">
    <property type="match status" value="1"/>
</dbReference>
<dbReference type="Pfam" id="PF17159">
    <property type="entry name" value="MASE3"/>
    <property type="match status" value="1"/>
</dbReference>
<evidence type="ECO:0000256" key="1">
    <source>
        <dbReference type="ARBA" id="ARBA00000085"/>
    </source>
</evidence>
<protein>
    <recommendedName>
        <fullName evidence="2">histidine kinase</fullName>
        <ecNumber evidence="2">2.7.13.3</ecNumber>
    </recommendedName>
</protein>
<dbReference type="CDD" id="cd00082">
    <property type="entry name" value="HisKA"/>
    <property type="match status" value="1"/>
</dbReference>
<feature type="transmembrane region" description="Helical" evidence="5">
    <location>
        <begin position="117"/>
        <end position="135"/>
    </location>
</feature>
<gene>
    <name evidence="10" type="ORF">E4633_04530</name>
</gene>
<dbReference type="PROSITE" id="PS50112">
    <property type="entry name" value="PAS"/>
    <property type="match status" value="1"/>
</dbReference>
<dbReference type="GO" id="GO:0000155">
    <property type="term" value="F:phosphorelay sensor kinase activity"/>
    <property type="evidence" value="ECO:0007669"/>
    <property type="project" value="InterPro"/>
</dbReference>
<dbReference type="CDD" id="cd00130">
    <property type="entry name" value="PAS"/>
    <property type="match status" value="1"/>
</dbReference>
<dbReference type="Pfam" id="PF00072">
    <property type="entry name" value="Response_reg"/>
    <property type="match status" value="1"/>
</dbReference>
<evidence type="ECO:0000256" key="2">
    <source>
        <dbReference type="ARBA" id="ARBA00012438"/>
    </source>
</evidence>
<feature type="transmembrane region" description="Helical" evidence="5">
    <location>
        <begin position="216"/>
        <end position="235"/>
    </location>
</feature>
<keyword evidence="5" id="KW-1133">Transmembrane helix</keyword>
<evidence type="ECO:0000313" key="10">
    <source>
        <dbReference type="EMBL" id="TGU74731.1"/>
    </source>
</evidence>
<organism evidence="10 11">
    <name type="scientific">Geomonas terrae</name>
    <dbReference type="NCBI Taxonomy" id="2562681"/>
    <lineage>
        <taxon>Bacteria</taxon>
        <taxon>Pseudomonadati</taxon>
        <taxon>Thermodesulfobacteriota</taxon>
        <taxon>Desulfuromonadia</taxon>
        <taxon>Geobacterales</taxon>
        <taxon>Geobacteraceae</taxon>
        <taxon>Geomonas</taxon>
    </lineage>
</organism>
<keyword evidence="5" id="KW-0812">Transmembrane</keyword>
<dbReference type="NCBIfam" id="TIGR00229">
    <property type="entry name" value="sensory_box"/>
    <property type="match status" value="2"/>
</dbReference>
<dbReference type="InterPro" id="IPR036890">
    <property type="entry name" value="HATPase_C_sf"/>
</dbReference>
<feature type="transmembrane region" description="Helical" evidence="5">
    <location>
        <begin position="79"/>
        <end position="97"/>
    </location>
</feature>
<dbReference type="PRINTS" id="PR00344">
    <property type="entry name" value="BCTRLSENSOR"/>
</dbReference>
<dbReference type="InterPro" id="IPR011006">
    <property type="entry name" value="CheY-like_superfamily"/>
</dbReference>
<dbReference type="InterPro" id="IPR000014">
    <property type="entry name" value="PAS"/>
</dbReference>
<dbReference type="SMART" id="SM00448">
    <property type="entry name" value="REC"/>
    <property type="match status" value="1"/>
</dbReference>
<dbReference type="InterPro" id="IPR001610">
    <property type="entry name" value="PAC"/>
</dbReference>
<dbReference type="Proteomes" id="UP000306416">
    <property type="component" value="Unassembled WGS sequence"/>
</dbReference>
<feature type="domain" description="PAC" evidence="9">
    <location>
        <begin position="485"/>
        <end position="537"/>
    </location>
</feature>
<proteinExistence type="predicted"/>
<dbReference type="InterPro" id="IPR000700">
    <property type="entry name" value="PAS-assoc_C"/>
</dbReference>
<dbReference type="Pfam" id="PF08448">
    <property type="entry name" value="PAS_4"/>
    <property type="match status" value="2"/>
</dbReference>
<dbReference type="SMART" id="SM00388">
    <property type="entry name" value="HisKA"/>
    <property type="match status" value="1"/>
</dbReference>
<dbReference type="Pfam" id="PF00512">
    <property type="entry name" value="HisKA"/>
    <property type="match status" value="1"/>
</dbReference>
<feature type="transmembrane region" description="Helical" evidence="5">
    <location>
        <begin position="12"/>
        <end position="32"/>
    </location>
</feature>
<dbReference type="InterPro" id="IPR001789">
    <property type="entry name" value="Sig_transdc_resp-reg_receiver"/>
</dbReference>
<dbReference type="InterPro" id="IPR005467">
    <property type="entry name" value="His_kinase_dom"/>
</dbReference>
<dbReference type="Gene3D" id="3.40.50.2300">
    <property type="match status" value="1"/>
</dbReference>
<comment type="caution">
    <text evidence="10">The sequence shown here is derived from an EMBL/GenBank/DDBJ whole genome shotgun (WGS) entry which is preliminary data.</text>
</comment>
<dbReference type="EMBL" id="SRSC01000001">
    <property type="protein sequence ID" value="TGU74731.1"/>
    <property type="molecule type" value="Genomic_DNA"/>
</dbReference>
<evidence type="ECO:0000313" key="11">
    <source>
        <dbReference type="Proteomes" id="UP000306416"/>
    </source>
</evidence>